<dbReference type="RefSeq" id="WP_179517842.1">
    <property type="nucleotide sequence ID" value="NZ_JACCAC010000001.1"/>
</dbReference>
<comment type="caution">
    <text evidence="2">The sequence shown here is derived from an EMBL/GenBank/DDBJ whole genome shotgun (WGS) entry which is preliminary data.</text>
</comment>
<dbReference type="EMBL" id="JACCAC010000001">
    <property type="protein sequence ID" value="NYG55387.1"/>
    <property type="molecule type" value="Genomic_DNA"/>
</dbReference>
<evidence type="ECO:0000313" key="3">
    <source>
        <dbReference type="Proteomes" id="UP000544110"/>
    </source>
</evidence>
<organism evidence="2 3">
    <name type="scientific">Nocardioides perillae</name>
    <dbReference type="NCBI Taxonomy" id="1119534"/>
    <lineage>
        <taxon>Bacteria</taxon>
        <taxon>Bacillati</taxon>
        <taxon>Actinomycetota</taxon>
        <taxon>Actinomycetes</taxon>
        <taxon>Propionibacteriales</taxon>
        <taxon>Nocardioidaceae</taxon>
        <taxon>Nocardioides</taxon>
    </lineage>
</organism>
<sequence>MTVNGLPLHALVVHAAVVLGPLAAVAGVVLALVPRWRWATRWPTLGLAAAAVVSVVAAYTSGSSHLDANPALAQLPAVATHQERAVVLLAVVAAYGVVAVAAALLLPGPTALASGRGARASRGVVLDRLLVAGVLALSVLMAVYVVLVGDAGARAVWG</sequence>
<gene>
    <name evidence="2" type="ORF">BJ989_001691</name>
</gene>
<keyword evidence="1" id="KW-0812">Transmembrane</keyword>
<feature type="transmembrane region" description="Helical" evidence="1">
    <location>
        <begin position="86"/>
        <end position="108"/>
    </location>
</feature>
<protein>
    <submittedName>
        <fullName evidence="2">Uncharacterized protein</fullName>
    </submittedName>
</protein>
<reference evidence="2 3" key="1">
    <citation type="submission" date="2020-07" db="EMBL/GenBank/DDBJ databases">
        <title>Sequencing the genomes of 1000 actinobacteria strains.</title>
        <authorList>
            <person name="Klenk H.-P."/>
        </authorList>
    </citation>
    <scope>NUCLEOTIDE SEQUENCE [LARGE SCALE GENOMIC DNA]</scope>
    <source>
        <strain evidence="2 3">DSM 24552</strain>
    </source>
</reference>
<name>A0A7Y9RRR9_9ACTN</name>
<keyword evidence="3" id="KW-1185">Reference proteome</keyword>
<dbReference type="AlphaFoldDB" id="A0A7Y9RRR9"/>
<dbReference type="Proteomes" id="UP000544110">
    <property type="component" value="Unassembled WGS sequence"/>
</dbReference>
<keyword evidence="1" id="KW-0472">Membrane</keyword>
<feature type="transmembrane region" description="Helical" evidence="1">
    <location>
        <begin position="45"/>
        <end position="66"/>
    </location>
</feature>
<keyword evidence="1" id="KW-1133">Transmembrane helix</keyword>
<feature type="transmembrane region" description="Helical" evidence="1">
    <location>
        <begin position="129"/>
        <end position="149"/>
    </location>
</feature>
<evidence type="ECO:0000313" key="2">
    <source>
        <dbReference type="EMBL" id="NYG55387.1"/>
    </source>
</evidence>
<proteinExistence type="predicted"/>
<accession>A0A7Y9RRR9</accession>
<feature type="transmembrane region" description="Helical" evidence="1">
    <location>
        <begin position="12"/>
        <end position="33"/>
    </location>
</feature>
<evidence type="ECO:0000256" key="1">
    <source>
        <dbReference type="SAM" id="Phobius"/>
    </source>
</evidence>